<keyword evidence="1" id="KW-0233">DNA recombination</keyword>
<feature type="region of interest" description="Disordered" evidence="2">
    <location>
        <begin position="287"/>
        <end position="317"/>
    </location>
</feature>
<dbReference type="InterPro" id="IPR013762">
    <property type="entry name" value="Integrase-like_cat_sf"/>
</dbReference>
<evidence type="ECO:0000313" key="3">
    <source>
        <dbReference type="EMBL" id="TWU09888.1"/>
    </source>
</evidence>
<accession>A0A5C6BCW4</accession>
<dbReference type="RefSeq" id="WP_146409861.1">
    <property type="nucleotide sequence ID" value="NZ_SJPU01000006.1"/>
</dbReference>
<evidence type="ECO:0000313" key="4">
    <source>
        <dbReference type="Proteomes" id="UP000319908"/>
    </source>
</evidence>
<dbReference type="Proteomes" id="UP000319908">
    <property type="component" value="Unassembled WGS sequence"/>
</dbReference>
<sequence>MPILTKSIPKYRKHSSGSARVTFNGRDYLLGPWNSKTSIREYDRIVAEYLASGRSPTFGIESESYTVAMLIRDYLRHCKAYYGTGASSDYHNTKSAVRLLRDLYAEHDAAEVGPVAFKAIRQKLVDTGRTRQGINKSMRLMLRAFKWGAGEAKIPAEVFETLRLIPSLKRKHTDAPESEKVTPVADEVVEVTISELSPIVADMVRLQRLIGCRPAEVCNLTPSSIDRSDDVWVATLAEHKTAHHGHTRTLFIGPKAQAILEPYLLRDDDLCLFRPCDAVALRRQRDSENRTTPLSCGNRPGLKHDQGGLKGRKAKKTPGRAYTTCSYRRAIHNACDRAFPAPAPLAQRLGESVTAHRRRLSESQLNDFKSWQSEHRWSPNRLRHAKATETRKAFGLEAAQVTLGHSSADITQNYAQRDEELGKRVARQAG</sequence>
<dbReference type="GO" id="GO:0003677">
    <property type="term" value="F:DNA binding"/>
    <property type="evidence" value="ECO:0007669"/>
    <property type="project" value="InterPro"/>
</dbReference>
<dbReference type="InterPro" id="IPR011010">
    <property type="entry name" value="DNA_brk_join_enz"/>
</dbReference>
<dbReference type="OrthoDB" id="254233at2"/>
<comment type="caution">
    <text evidence="3">The sequence shown here is derived from an EMBL/GenBank/DDBJ whole genome shotgun (WGS) entry which is preliminary data.</text>
</comment>
<dbReference type="GO" id="GO:0015074">
    <property type="term" value="P:DNA integration"/>
    <property type="evidence" value="ECO:0007669"/>
    <property type="project" value="InterPro"/>
</dbReference>
<name>A0A5C6BCW4_9BACT</name>
<dbReference type="AlphaFoldDB" id="A0A5C6BCW4"/>
<reference evidence="3 4" key="1">
    <citation type="journal article" date="2020" name="Antonie Van Leeuwenhoek">
        <title>Rhodopirellula heiligendammensis sp. nov., Rhodopirellula pilleata sp. nov., and Rhodopirellula solitaria sp. nov. isolated from natural or artificial marine surfaces in Northern Germany and California, USA, and emended description of the genus Rhodopirellula.</title>
        <authorList>
            <person name="Kallscheuer N."/>
            <person name="Wiegand S."/>
            <person name="Jogler M."/>
            <person name="Boedeker C."/>
            <person name="Peeters S.H."/>
            <person name="Rast P."/>
            <person name="Heuer A."/>
            <person name="Jetten M.S.M."/>
            <person name="Rohde M."/>
            <person name="Jogler C."/>
        </authorList>
    </citation>
    <scope>NUCLEOTIDE SEQUENCE [LARGE SCALE GENOMIC DNA]</scope>
    <source>
        <strain evidence="3 4">Poly21</strain>
    </source>
</reference>
<gene>
    <name evidence="3" type="ORF">Poly21_54370</name>
</gene>
<dbReference type="GO" id="GO:0006310">
    <property type="term" value="P:DNA recombination"/>
    <property type="evidence" value="ECO:0007669"/>
    <property type="project" value="UniProtKB-KW"/>
</dbReference>
<protein>
    <submittedName>
        <fullName evidence="3">Phage integrase family protein</fullName>
    </submittedName>
</protein>
<evidence type="ECO:0000256" key="1">
    <source>
        <dbReference type="ARBA" id="ARBA00023172"/>
    </source>
</evidence>
<evidence type="ECO:0000256" key="2">
    <source>
        <dbReference type="SAM" id="MobiDB-lite"/>
    </source>
</evidence>
<keyword evidence="4" id="KW-1185">Reference proteome</keyword>
<organism evidence="3 4">
    <name type="scientific">Allorhodopirellula heiligendammensis</name>
    <dbReference type="NCBI Taxonomy" id="2714739"/>
    <lineage>
        <taxon>Bacteria</taxon>
        <taxon>Pseudomonadati</taxon>
        <taxon>Planctomycetota</taxon>
        <taxon>Planctomycetia</taxon>
        <taxon>Pirellulales</taxon>
        <taxon>Pirellulaceae</taxon>
        <taxon>Allorhodopirellula</taxon>
    </lineage>
</organism>
<dbReference type="Gene3D" id="1.10.443.10">
    <property type="entry name" value="Intergrase catalytic core"/>
    <property type="match status" value="1"/>
</dbReference>
<dbReference type="SUPFAM" id="SSF56349">
    <property type="entry name" value="DNA breaking-rejoining enzymes"/>
    <property type="match status" value="1"/>
</dbReference>
<proteinExistence type="predicted"/>
<dbReference type="EMBL" id="SJPU01000006">
    <property type="protein sequence ID" value="TWU09888.1"/>
    <property type="molecule type" value="Genomic_DNA"/>
</dbReference>